<dbReference type="CDD" id="cd02440">
    <property type="entry name" value="AdoMet_MTases"/>
    <property type="match status" value="1"/>
</dbReference>
<dbReference type="Gene3D" id="3.40.50.150">
    <property type="entry name" value="Vaccinia Virus protein VP39"/>
    <property type="match status" value="1"/>
</dbReference>
<dbReference type="InterPro" id="IPR029063">
    <property type="entry name" value="SAM-dependent_MTases_sf"/>
</dbReference>
<evidence type="ECO:0000259" key="1">
    <source>
        <dbReference type="Pfam" id="PF08241"/>
    </source>
</evidence>
<gene>
    <name evidence="2" type="ORF">OHV25_33190</name>
</gene>
<dbReference type="PANTHER" id="PTHR42912">
    <property type="entry name" value="METHYLTRANSFERASE"/>
    <property type="match status" value="1"/>
</dbReference>
<organism evidence="2">
    <name type="scientific">Streptomyces sp. NBC_00060</name>
    <dbReference type="NCBI Taxonomy" id="2975636"/>
    <lineage>
        <taxon>Bacteria</taxon>
        <taxon>Bacillati</taxon>
        <taxon>Actinomycetota</taxon>
        <taxon>Actinomycetes</taxon>
        <taxon>Kitasatosporales</taxon>
        <taxon>Streptomycetaceae</taxon>
        <taxon>Streptomyces</taxon>
    </lineage>
</organism>
<dbReference type="Pfam" id="PF08241">
    <property type="entry name" value="Methyltransf_11"/>
    <property type="match status" value="1"/>
</dbReference>
<evidence type="ECO:0000313" key="2">
    <source>
        <dbReference type="EMBL" id="WTU44093.1"/>
    </source>
</evidence>
<keyword evidence="2" id="KW-0808">Transferase</keyword>
<name>A0AAU2H6X0_9ACTN</name>
<dbReference type="InterPro" id="IPR013216">
    <property type="entry name" value="Methyltransf_11"/>
</dbReference>
<feature type="domain" description="Methyltransferase type 11" evidence="1">
    <location>
        <begin position="56"/>
        <end position="156"/>
    </location>
</feature>
<reference evidence="2" key="1">
    <citation type="submission" date="2022-10" db="EMBL/GenBank/DDBJ databases">
        <title>The complete genomes of actinobacterial strains from the NBC collection.</title>
        <authorList>
            <person name="Joergensen T.S."/>
            <person name="Alvarez Arevalo M."/>
            <person name="Sterndorff E.B."/>
            <person name="Faurdal D."/>
            <person name="Vuksanovic O."/>
            <person name="Mourched A.-S."/>
            <person name="Charusanti P."/>
            <person name="Shaw S."/>
            <person name="Blin K."/>
            <person name="Weber T."/>
        </authorList>
    </citation>
    <scope>NUCLEOTIDE SEQUENCE</scope>
    <source>
        <strain evidence="2">NBC_00060</strain>
    </source>
</reference>
<protein>
    <submittedName>
        <fullName evidence="2">Class I SAM-dependent methyltransferase</fullName>
    </submittedName>
</protein>
<dbReference type="SUPFAM" id="SSF53335">
    <property type="entry name" value="S-adenosyl-L-methionine-dependent methyltransferases"/>
    <property type="match status" value="1"/>
</dbReference>
<sequence>MDTDTAGGQAEHIAQDRRFDVWAAGNAYERYMGRWSRTVAERFVTWLGCPDGLRWLDVGCGTGALTTTVAARCGPAALLGVDRSAGFAASARGRFAAAQVPGTAARARFAVADAGALPVPDASCDVVVSGLVLNFLPGPGSALAEAVRVGRPGATVAAYVWDYAEGMRLLRHFWDAALALDPAAAALHEGRRFPQCRPDPLRGLWTGAGLLDVAVAEIEVDTVFTGFADLWEPFLSGQGPAPGYVAALAPPARDRLRTALRQAVPARPDGSIALTARAWAVRGRKPGGAAAVQP</sequence>
<dbReference type="GO" id="GO:0032259">
    <property type="term" value="P:methylation"/>
    <property type="evidence" value="ECO:0007669"/>
    <property type="project" value="UniProtKB-KW"/>
</dbReference>
<proteinExistence type="predicted"/>
<keyword evidence="2" id="KW-0489">Methyltransferase</keyword>
<dbReference type="InterPro" id="IPR050508">
    <property type="entry name" value="Methyltransf_Superfamily"/>
</dbReference>
<accession>A0AAU2H6X0</accession>
<dbReference type="GO" id="GO:0008757">
    <property type="term" value="F:S-adenosylmethionine-dependent methyltransferase activity"/>
    <property type="evidence" value="ECO:0007669"/>
    <property type="project" value="InterPro"/>
</dbReference>
<dbReference type="AlphaFoldDB" id="A0AAU2H6X0"/>
<dbReference type="EMBL" id="CP108253">
    <property type="protein sequence ID" value="WTU44093.1"/>
    <property type="molecule type" value="Genomic_DNA"/>
</dbReference>